<protein>
    <recommendedName>
        <fullName evidence="6">Acyl carrier protein phosphodiesterase</fullName>
    </recommendedName>
</protein>
<sequence length="212" mass="24792">MGFLLNTYLFLSESKDIMVGSFIGSNVKPAKVDNYGSEIRKGILANHLVTKFKRSHSFYLASQKRLSPKFSKYTEDVVDLLYDHLLASTWKERSGYPFLDFVQNLYQDLLEFHSVFPYKMNRLLPFIISNNLFGLLETMNGVHKYIKLMAKRDTLKGNFEYALTDFLESYVEFRKDFTIVLKDLTEFVQTGCKNILEENSQVKTPRIIRTYK</sequence>
<gene>
    <name evidence="4" type="ORF">MYP_4662</name>
</gene>
<dbReference type="RefSeq" id="WP_045468875.1">
    <property type="nucleotide sequence ID" value="NZ_BBLT01000013.1"/>
</dbReference>
<dbReference type="Pfam" id="PF04336">
    <property type="entry name" value="ACP_PD"/>
    <property type="match status" value="1"/>
</dbReference>
<dbReference type="AlphaFoldDB" id="A0A098LM66"/>
<evidence type="ECO:0000256" key="3">
    <source>
        <dbReference type="ARBA" id="ARBA00023098"/>
    </source>
</evidence>
<dbReference type="eggNOG" id="COG3124">
    <property type="taxonomic scope" value="Bacteria"/>
</dbReference>
<dbReference type="PANTHER" id="PTHR38764">
    <property type="entry name" value="ACYL CARRIER PROTEIN PHOSPHODIESTERASE"/>
    <property type="match status" value="1"/>
</dbReference>
<dbReference type="GO" id="GO:0006633">
    <property type="term" value="P:fatty acid biosynthetic process"/>
    <property type="evidence" value="ECO:0007669"/>
    <property type="project" value="InterPro"/>
</dbReference>
<dbReference type="OrthoDB" id="172792at768503"/>
<reference evidence="4 5" key="1">
    <citation type="submission" date="2014-09" db="EMBL/GenBank/DDBJ databases">
        <title>Sporocytophaga myxococcoides PG-01 genome sequencing.</title>
        <authorList>
            <person name="Liu L."/>
            <person name="Gao P.J."/>
            <person name="Chen G.J."/>
            <person name="Wang L.S."/>
        </authorList>
    </citation>
    <scope>NUCLEOTIDE SEQUENCE [LARGE SCALE GENOMIC DNA]</scope>
    <source>
        <strain evidence="4 5">PG-01</strain>
    </source>
</reference>
<evidence type="ECO:0008006" key="6">
    <source>
        <dbReference type="Google" id="ProtNLM"/>
    </source>
</evidence>
<evidence type="ECO:0000313" key="4">
    <source>
        <dbReference type="EMBL" id="GAL87432.1"/>
    </source>
</evidence>
<dbReference type="GO" id="GO:0008770">
    <property type="term" value="F:[acyl-carrier-protein] phosphodiesterase activity"/>
    <property type="evidence" value="ECO:0007669"/>
    <property type="project" value="InterPro"/>
</dbReference>
<accession>A0A098LM66</accession>
<proteinExistence type="predicted"/>
<comment type="caution">
    <text evidence="4">The sequence shown here is derived from an EMBL/GenBank/DDBJ whole genome shotgun (WGS) entry which is preliminary data.</text>
</comment>
<keyword evidence="5" id="KW-1185">Reference proteome</keyword>
<dbReference type="PANTHER" id="PTHR38764:SF1">
    <property type="entry name" value="ACYL CARRIER PROTEIN PHOSPHODIESTERASE"/>
    <property type="match status" value="1"/>
</dbReference>
<evidence type="ECO:0000256" key="1">
    <source>
        <dbReference type="ARBA" id="ARBA00022516"/>
    </source>
</evidence>
<keyword evidence="2" id="KW-0378">Hydrolase</keyword>
<keyword evidence="1" id="KW-0444">Lipid biosynthesis</keyword>
<dbReference type="EMBL" id="BBLT01000013">
    <property type="protein sequence ID" value="GAL87432.1"/>
    <property type="molecule type" value="Genomic_DNA"/>
</dbReference>
<organism evidence="4 5">
    <name type="scientific">Sporocytophaga myxococcoides</name>
    <dbReference type="NCBI Taxonomy" id="153721"/>
    <lineage>
        <taxon>Bacteria</taxon>
        <taxon>Pseudomonadati</taxon>
        <taxon>Bacteroidota</taxon>
        <taxon>Cytophagia</taxon>
        <taxon>Cytophagales</taxon>
        <taxon>Cytophagaceae</taxon>
        <taxon>Sporocytophaga</taxon>
    </lineage>
</organism>
<dbReference type="STRING" id="153721.MYP_4662"/>
<keyword evidence="3" id="KW-0443">Lipid metabolism</keyword>
<dbReference type="Proteomes" id="UP000030185">
    <property type="component" value="Unassembled WGS sequence"/>
</dbReference>
<evidence type="ECO:0000313" key="5">
    <source>
        <dbReference type="Proteomes" id="UP000030185"/>
    </source>
</evidence>
<dbReference type="InterPro" id="IPR007431">
    <property type="entry name" value="ACP_PD"/>
</dbReference>
<name>A0A098LM66_9BACT</name>
<evidence type="ECO:0000256" key="2">
    <source>
        <dbReference type="ARBA" id="ARBA00022801"/>
    </source>
</evidence>